<gene>
    <name evidence="2" type="ORF">Glove_306g73</name>
</gene>
<accession>A0A397HTT2</accession>
<reference evidence="2 3" key="1">
    <citation type="submission" date="2018-08" db="EMBL/GenBank/DDBJ databases">
        <title>Genome and evolution of the arbuscular mycorrhizal fungus Diversispora epigaea (formerly Glomus versiforme) and its bacterial endosymbionts.</title>
        <authorList>
            <person name="Sun X."/>
            <person name="Fei Z."/>
            <person name="Harrison M."/>
        </authorList>
    </citation>
    <scope>NUCLEOTIDE SEQUENCE [LARGE SCALE GENOMIC DNA]</scope>
    <source>
        <strain evidence="2 3">IT104</strain>
    </source>
</reference>
<evidence type="ECO:0000313" key="3">
    <source>
        <dbReference type="Proteomes" id="UP000266861"/>
    </source>
</evidence>
<dbReference type="CDD" id="cd19099">
    <property type="entry name" value="AKR_unchar"/>
    <property type="match status" value="1"/>
</dbReference>
<dbReference type="Pfam" id="PF00248">
    <property type="entry name" value="Aldo_ket_red"/>
    <property type="match status" value="1"/>
</dbReference>
<dbReference type="Proteomes" id="UP000266861">
    <property type="component" value="Unassembled WGS sequence"/>
</dbReference>
<dbReference type="PRINTS" id="PR00069">
    <property type="entry name" value="ALDKETRDTASE"/>
</dbReference>
<dbReference type="InterPro" id="IPR020471">
    <property type="entry name" value="AKR"/>
</dbReference>
<dbReference type="InterPro" id="IPR036812">
    <property type="entry name" value="NAD(P)_OxRdtase_dom_sf"/>
</dbReference>
<dbReference type="GO" id="GO:0016491">
    <property type="term" value="F:oxidoreductase activity"/>
    <property type="evidence" value="ECO:0007669"/>
    <property type="project" value="InterPro"/>
</dbReference>
<dbReference type="EMBL" id="PQFF01000280">
    <property type="protein sequence ID" value="RHZ66609.1"/>
    <property type="molecule type" value="Genomic_DNA"/>
</dbReference>
<dbReference type="InterPro" id="IPR023210">
    <property type="entry name" value="NADP_OxRdtase_dom"/>
</dbReference>
<proteinExistence type="predicted"/>
<dbReference type="STRING" id="1348612.A0A397HTT2"/>
<dbReference type="Gene3D" id="3.20.20.100">
    <property type="entry name" value="NADP-dependent oxidoreductase domain"/>
    <property type="match status" value="1"/>
</dbReference>
<dbReference type="SUPFAM" id="SSF51430">
    <property type="entry name" value="NAD(P)-linked oxidoreductase"/>
    <property type="match status" value="1"/>
</dbReference>
<sequence length="449" mass="51822">MTSNYTTISHIGLGTYRMCTNALKNKVAFYDALTRKPKAPIINVIDTSPNFFDLGSEKIVGEYLGDIWNRSQKENFVNNNNNNNNQGCTIFKREDIFLSSKFGNITGENIGSEIEGLKVPSGSIVRNSEYCYHCIHPEFMRAQLYKSLEQLKTNYLDIFFINNPEHFLKKHVTFIANNRKVLGKVMLERISETFIALEQAISQGLIRSYGISSSSFALPNTDVNFLPYENLLDRARNASRIVRGTENHGFTAIQFPANMLEPIGLATTAKWAKSNGLKVFVNRPFNAFTKDGRFRLASYPKSSYDQIKKTTIARIKMLTQGYNDFHIEGLIDWIIRIDSQLSEFESIYHFDAYRVILEQRIKKVHNDPMIRMILKDFINGLEDEIKYRDSRRVKTYLRKNGWESLIKNRPIEEVAYIFLKDSGVVDCVLMELTAKNYVDFAIQMLEKYK</sequence>
<evidence type="ECO:0000259" key="1">
    <source>
        <dbReference type="Pfam" id="PF00248"/>
    </source>
</evidence>
<name>A0A397HTT2_9GLOM</name>
<evidence type="ECO:0000313" key="2">
    <source>
        <dbReference type="EMBL" id="RHZ66609.1"/>
    </source>
</evidence>
<organism evidence="2 3">
    <name type="scientific">Diversispora epigaea</name>
    <dbReference type="NCBI Taxonomy" id="1348612"/>
    <lineage>
        <taxon>Eukaryota</taxon>
        <taxon>Fungi</taxon>
        <taxon>Fungi incertae sedis</taxon>
        <taxon>Mucoromycota</taxon>
        <taxon>Glomeromycotina</taxon>
        <taxon>Glomeromycetes</taxon>
        <taxon>Diversisporales</taxon>
        <taxon>Diversisporaceae</taxon>
        <taxon>Diversispora</taxon>
    </lineage>
</organism>
<feature type="domain" description="NADP-dependent oxidoreductase" evidence="1">
    <location>
        <begin position="11"/>
        <end position="215"/>
    </location>
</feature>
<protein>
    <recommendedName>
        <fullName evidence="1">NADP-dependent oxidoreductase domain-containing protein</fullName>
    </recommendedName>
</protein>
<comment type="caution">
    <text evidence="2">The sequence shown here is derived from an EMBL/GenBank/DDBJ whole genome shotgun (WGS) entry which is preliminary data.</text>
</comment>
<dbReference type="OrthoDB" id="48988at2759"/>
<dbReference type="AlphaFoldDB" id="A0A397HTT2"/>
<keyword evidence="3" id="KW-1185">Reference proteome</keyword>